<evidence type="ECO:0000256" key="4">
    <source>
        <dbReference type="PROSITE-ProRule" id="PRU00335"/>
    </source>
</evidence>
<evidence type="ECO:0000313" key="7">
    <source>
        <dbReference type="Proteomes" id="UP000319210"/>
    </source>
</evidence>
<dbReference type="Gene3D" id="1.10.10.60">
    <property type="entry name" value="Homeodomain-like"/>
    <property type="match status" value="1"/>
</dbReference>
<dbReference type="PANTHER" id="PTHR30055">
    <property type="entry name" value="HTH-TYPE TRANSCRIPTIONAL REGULATOR RUTR"/>
    <property type="match status" value="1"/>
</dbReference>
<feature type="DNA-binding region" description="H-T-H motif" evidence="4">
    <location>
        <begin position="55"/>
        <end position="74"/>
    </location>
</feature>
<dbReference type="Pfam" id="PF02909">
    <property type="entry name" value="TetR_C_1"/>
    <property type="match status" value="1"/>
</dbReference>
<dbReference type="InterPro" id="IPR001647">
    <property type="entry name" value="HTH_TetR"/>
</dbReference>
<feature type="domain" description="HTH tetR-type" evidence="5">
    <location>
        <begin position="32"/>
        <end position="92"/>
    </location>
</feature>
<reference evidence="6 7" key="1">
    <citation type="submission" date="2019-06" db="EMBL/GenBank/DDBJ databases">
        <title>Whole genome shotgun sequence of Streptomyces cacaoi subsp. cacaoi NBRC 12748.</title>
        <authorList>
            <person name="Hosoyama A."/>
            <person name="Uohara A."/>
            <person name="Ohji S."/>
            <person name="Ichikawa N."/>
        </authorList>
    </citation>
    <scope>NUCLEOTIDE SEQUENCE [LARGE SCALE GENOMIC DNA]</scope>
    <source>
        <strain evidence="6 7">NBRC 12748</strain>
    </source>
</reference>
<sequence>MATEERPETGLSVGIEAAWGLRERPGRGPARGLDVHRIVAAAVDVADREGLPAVSMSRVASEVGVTTMALYRYISGKDDLLILMQDAAVGTPPPAPAAEERRAGLERWARAYYAALCAHPWYVRIPISSPPLSPNDVAWMEQGLALLRDSGLDAQEKLAVLVTLSGYVRSRLQLGADIEEATRAGGTWQDVERRYWRLLRSLTANGRFPALEELLASAGPELYAESSSPPGEDLDFDIGLALQLDGVEALVARKAAARG</sequence>
<dbReference type="PROSITE" id="PS50977">
    <property type="entry name" value="HTH_TETR_2"/>
    <property type="match status" value="1"/>
</dbReference>
<evidence type="ECO:0000256" key="3">
    <source>
        <dbReference type="ARBA" id="ARBA00023163"/>
    </source>
</evidence>
<dbReference type="InterPro" id="IPR050109">
    <property type="entry name" value="HTH-type_TetR-like_transc_reg"/>
</dbReference>
<dbReference type="EMBL" id="BJMM01000018">
    <property type="protein sequence ID" value="GEB51138.1"/>
    <property type="molecule type" value="Genomic_DNA"/>
</dbReference>
<dbReference type="Pfam" id="PF00440">
    <property type="entry name" value="TetR_N"/>
    <property type="match status" value="1"/>
</dbReference>
<dbReference type="SUPFAM" id="SSF48498">
    <property type="entry name" value="Tetracyclin repressor-like, C-terminal domain"/>
    <property type="match status" value="1"/>
</dbReference>
<dbReference type="OrthoDB" id="2570341at2"/>
<dbReference type="PRINTS" id="PR00455">
    <property type="entry name" value="HTHTETR"/>
</dbReference>
<proteinExistence type="predicted"/>
<gene>
    <name evidence="6" type="ORF">SCA03_36890</name>
</gene>
<keyword evidence="7" id="KW-1185">Reference proteome</keyword>
<dbReference type="GO" id="GO:0045892">
    <property type="term" value="P:negative regulation of DNA-templated transcription"/>
    <property type="evidence" value="ECO:0007669"/>
    <property type="project" value="InterPro"/>
</dbReference>
<dbReference type="GO" id="GO:0003700">
    <property type="term" value="F:DNA-binding transcription factor activity"/>
    <property type="evidence" value="ECO:0007669"/>
    <property type="project" value="TreeGrafter"/>
</dbReference>
<dbReference type="InterPro" id="IPR009057">
    <property type="entry name" value="Homeodomain-like_sf"/>
</dbReference>
<protein>
    <submittedName>
        <fullName evidence="6">TetR family transcriptional regulator</fullName>
    </submittedName>
</protein>
<keyword evidence="2 4" id="KW-0238">DNA-binding</keyword>
<keyword evidence="3" id="KW-0804">Transcription</keyword>
<name>A0A4Y3R355_STRCI</name>
<evidence type="ECO:0000256" key="1">
    <source>
        <dbReference type="ARBA" id="ARBA00023015"/>
    </source>
</evidence>
<evidence type="ECO:0000313" key="6">
    <source>
        <dbReference type="EMBL" id="GEB51138.1"/>
    </source>
</evidence>
<dbReference type="GO" id="GO:0000976">
    <property type="term" value="F:transcription cis-regulatory region binding"/>
    <property type="evidence" value="ECO:0007669"/>
    <property type="project" value="TreeGrafter"/>
</dbReference>
<dbReference type="InterPro" id="IPR036271">
    <property type="entry name" value="Tet_transcr_reg_TetR-rel_C_sf"/>
</dbReference>
<dbReference type="SUPFAM" id="SSF46689">
    <property type="entry name" value="Homeodomain-like"/>
    <property type="match status" value="1"/>
</dbReference>
<evidence type="ECO:0000259" key="5">
    <source>
        <dbReference type="PROSITE" id="PS50977"/>
    </source>
</evidence>
<dbReference type="AlphaFoldDB" id="A0A4Y3R355"/>
<keyword evidence="1" id="KW-0805">Transcription regulation</keyword>
<comment type="caution">
    <text evidence="6">The sequence shown here is derived from an EMBL/GenBank/DDBJ whole genome shotgun (WGS) entry which is preliminary data.</text>
</comment>
<dbReference type="Proteomes" id="UP000319210">
    <property type="component" value="Unassembled WGS sequence"/>
</dbReference>
<organism evidence="6 7">
    <name type="scientific">Streptomyces cacaoi</name>
    <dbReference type="NCBI Taxonomy" id="1898"/>
    <lineage>
        <taxon>Bacteria</taxon>
        <taxon>Bacillati</taxon>
        <taxon>Actinomycetota</taxon>
        <taxon>Actinomycetes</taxon>
        <taxon>Kitasatosporales</taxon>
        <taxon>Streptomycetaceae</taxon>
        <taxon>Streptomyces</taxon>
    </lineage>
</organism>
<evidence type="ECO:0000256" key="2">
    <source>
        <dbReference type="ARBA" id="ARBA00023125"/>
    </source>
</evidence>
<dbReference type="PANTHER" id="PTHR30055:SF151">
    <property type="entry name" value="TRANSCRIPTIONAL REGULATORY PROTEIN"/>
    <property type="match status" value="1"/>
</dbReference>
<dbReference type="InterPro" id="IPR004111">
    <property type="entry name" value="Repressor_TetR_C"/>
</dbReference>
<dbReference type="Gene3D" id="1.10.357.10">
    <property type="entry name" value="Tetracycline Repressor, domain 2"/>
    <property type="match status" value="1"/>
</dbReference>
<accession>A0A4Y3R355</accession>
<dbReference type="RefSeq" id="WP_030882265.1">
    <property type="nucleotide sequence ID" value="NZ_BJMM01000018.1"/>
</dbReference>